<proteinExistence type="predicted"/>
<dbReference type="Proteomes" id="UP001160148">
    <property type="component" value="Unassembled WGS sequence"/>
</dbReference>
<evidence type="ECO:0000313" key="2">
    <source>
        <dbReference type="Proteomes" id="UP001160148"/>
    </source>
</evidence>
<organism evidence="1 2">
    <name type="scientific">Macrosiphum euphorbiae</name>
    <name type="common">potato aphid</name>
    <dbReference type="NCBI Taxonomy" id="13131"/>
    <lineage>
        <taxon>Eukaryota</taxon>
        <taxon>Metazoa</taxon>
        <taxon>Ecdysozoa</taxon>
        <taxon>Arthropoda</taxon>
        <taxon>Hexapoda</taxon>
        <taxon>Insecta</taxon>
        <taxon>Pterygota</taxon>
        <taxon>Neoptera</taxon>
        <taxon>Paraneoptera</taxon>
        <taxon>Hemiptera</taxon>
        <taxon>Sternorrhyncha</taxon>
        <taxon>Aphidomorpha</taxon>
        <taxon>Aphidoidea</taxon>
        <taxon>Aphididae</taxon>
        <taxon>Macrosiphini</taxon>
        <taxon>Macrosiphum</taxon>
    </lineage>
</organism>
<reference evidence="1 2" key="1">
    <citation type="submission" date="2023-01" db="EMBL/GenBank/DDBJ databases">
        <authorList>
            <person name="Whitehead M."/>
        </authorList>
    </citation>
    <scope>NUCLEOTIDE SEQUENCE [LARGE SCALE GENOMIC DNA]</scope>
</reference>
<keyword evidence="2" id="KW-1185">Reference proteome</keyword>
<protein>
    <submittedName>
        <fullName evidence="1">Uncharacterized protein</fullName>
    </submittedName>
</protein>
<accession>A0AAV0VIJ9</accession>
<gene>
    <name evidence="1" type="ORF">MEUPH1_LOCUS1272</name>
</gene>
<sequence>MISCRPGSDLSAVRSGSAVLRQTGRARRQVREDGAAATADVALDMSNDGHIAILQRRGSASRRAGRGGAWIDGGAPVAHRVSAELSLRPDSVQREPVARTCRPRDQYCGPGQLHVRQQVLRPGI</sequence>
<comment type="caution">
    <text evidence="1">The sequence shown here is derived from an EMBL/GenBank/DDBJ whole genome shotgun (WGS) entry which is preliminary data.</text>
</comment>
<dbReference type="AlphaFoldDB" id="A0AAV0VIJ9"/>
<dbReference type="EMBL" id="CARXXK010000001">
    <property type="protein sequence ID" value="CAI6344097.1"/>
    <property type="molecule type" value="Genomic_DNA"/>
</dbReference>
<name>A0AAV0VIJ9_9HEMI</name>
<evidence type="ECO:0000313" key="1">
    <source>
        <dbReference type="EMBL" id="CAI6344097.1"/>
    </source>
</evidence>